<accession>A0A076MSL6</accession>
<dbReference type="InterPro" id="IPR025996">
    <property type="entry name" value="MT1864/Rv1816-like_C"/>
</dbReference>
<dbReference type="GO" id="GO:0000976">
    <property type="term" value="F:transcription cis-regulatory region binding"/>
    <property type="evidence" value="ECO:0007669"/>
    <property type="project" value="TreeGrafter"/>
</dbReference>
<dbReference type="RefSeq" id="WP_026153128.1">
    <property type="nucleotide sequence ID" value="NZ_AQUL01000001.1"/>
</dbReference>
<evidence type="ECO:0000313" key="7">
    <source>
        <dbReference type="Proteomes" id="UP000062973"/>
    </source>
</evidence>
<evidence type="ECO:0000313" key="6">
    <source>
        <dbReference type="EMBL" id="AIJ23624.1"/>
    </source>
</evidence>
<evidence type="ECO:0000259" key="5">
    <source>
        <dbReference type="PROSITE" id="PS50977"/>
    </source>
</evidence>
<feature type="DNA-binding region" description="H-T-H motif" evidence="4">
    <location>
        <begin position="37"/>
        <end position="56"/>
    </location>
</feature>
<sequence length="227" mass="23998">MSSSAPVRTGYHHGDLRNALIHAAAELAQAGGPSSVTIRAAARAVGVTPTAAYRHFAGHEELLEAVKTRAMELLTAAMNEALDRLDPADDPAERGLSRLAAIGHGYFTFALAEPGLFRTAFAGGISPMPPLSDVEESNPFRKLVDAIDDLAAAGYLPPRRRPMAEFAAWASVHGLAMLHLDGPLSATSREARELALERTIEIIAEGLGGVALPDHLRKTLSRVARGG</sequence>
<dbReference type="PANTHER" id="PTHR30055:SF220">
    <property type="entry name" value="TETR-FAMILY REGULATORY PROTEIN"/>
    <property type="match status" value="1"/>
</dbReference>
<dbReference type="Pfam" id="PF00440">
    <property type="entry name" value="TetR_N"/>
    <property type="match status" value="1"/>
</dbReference>
<evidence type="ECO:0000256" key="4">
    <source>
        <dbReference type="PROSITE-ProRule" id="PRU00335"/>
    </source>
</evidence>
<keyword evidence="7" id="KW-1185">Reference proteome</keyword>
<feature type="domain" description="HTH tetR-type" evidence="5">
    <location>
        <begin position="14"/>
        <end position="74"/>
    </location>
</feature>
<keyword evidence="1" id="KW-0805">Transcription regulation</keyword>
<gene>
    <name evidence="6" type="ORF">AMETH_3532</name>
</gene>
<reference evidence="6 7" key="1">
    <citation type="submission" date="2014-07" db="EMBL/GenBank/DDBJ databases">
        <title>Whole Genome Sequence of the Amycolatopsis methanolica 239.</title>
        <authorList>
            <person name="Tang B."/>
        </authorList>
    </citation>
    <scope>NUCLEOTIDE SEQUENCE [LARGE SCALE GENOMIC DNA]</scope>
    <source>
        <strain evidence="6 7">239</strain>
    </source>
</reference>
<keyword evidence="3" id="KW-0804">Transcription</keyword>
<dbReference type="InterPro" id="IPR001647">
    <property type="entry name" value="HTH_TetR"/>
</dbReference>
<organism evidence="6 7">
    <name type="scientific">Amycolatopsis methanolica 239</name>
    <dbReference type="NCBI Taxonomy" id="1068978"/>
    <lineage>
        <taxon>Bacteria</taxon>
        <taxon>Bacillati</taxon>
        <taxon>Actinomycetota</taxon>
        <taxon>Actinomycetes</taxon>
        <taxon>Pseudonocardiales</taxon>
        <taxon>Pseudonocardiaceae</taxon>
        <taxon>Amycolatopsis</taxon>
        <taxon>Amycolatopsis methanolica group</taxon>
    </lineage>
</organism>
<keyword evidence="2 4" id="KW-0238">DNA-binding</keyword>
<dbReference type="Gene3D" id="1.10.357.10">
    <property type="entry name" value="Tetracycline Repressor, domain 2"/>
    <property type="match status" value="1"/>
</dbReference>
<dbReference type="KEGG" id="amq:AMETH_3532"/>
<dbReference type="Proteomes" id="UP000062973">
    <property type="component" value="Chromosome"/>
</dbReference>
<evidence type="ECO:0000256" key="3">
    <source>
        <dbReference type="ARBA" id="ARBA00023163"/>
    </source>
</evidence>
<evidence type="ECO:0000256" key="1">
    <source>
        <dbReference type="ARBA" id="ARBA00023015"/>
    </source>
</evidence>
<dbReference type="PANTHER" id="PTHR30055">
    <property type="entry name" value="HTH-TYPE TRANSCRIPTIONAL REGULATOR RUTR"/>
    <property type="match status" value="1"/>
</dbReference>
<dbReference type="SUPFAM" id="SSF48498">
    <property type="entry name" value="Tetracyclin repressor-like, C-terminal domain"/>
    <property type="match status" value="1"/>
</dbReference>
<dbReference type="STRING" id="1068978.AMETH_3532"/>
<protein>
    <submittedName>
        <fullName evidence="6">Putative transcriptional regulator</fullName>
    </submittedName>
</protein>
<dbReference type="EMBL" id="CP009110">
    <property type="protein sequence ID" value="AIJ23624.1"/>
    <property type="molecule type" value="Genomic_DNA"/>
</dbReference>
<dbReference type="Pfam" id="PF13305">
    <property type="entry name" value="TetR_C_33"/>
    <property type="match status" value="1"/>
</dbReference>
<dbReference type="GO" id="GO:0003700">
    <property type="term" value="F:DNA-binding transcription factor activity"/>
    <property type="evidence" value="ECO:0007669"/>
    <property type="project" value="TreeGrafter"/>
</dbReference>
<dbReference type="PROSITE" id="PS50977">
    <property type="entry name" value="HTH_TETR_2"/>
    <property type="match status" value="1"/>
</dbReference>
<dbReference type="InterPro" id="IPR036271">
    <property type="entry name" value="Tet_transcr_reg_TetR-rel_C_sf"/>
</dbReference>
<proteinExistence type="predicted"/>
<dbReference type="SUPFAM" id="SSF46689">
    <property type="entry name" value="Homeodomain-like"/>
    <property type="match status" value="1"/>
</dbReference>
<dbReference type="InterPro" id="IPR009057">
    <property type="entry name" value="Homeodomain-like_sf"/>
</dbReference>
<evidence type="ECO:0000256" key="2">
    <source>
        <dbReference type="ARBA" id="ARBA00023125"/>
    </source>
</evidence>
<dbReference type="InterPro" id="IPR050109">
    <property type="entry name" value="HTH-type_TetR-like_transc_reg"/>
</dbReference>
<dbReference type="PATRIC" id="fig|1068978.7.peg.3772"/>
<name>A0A076MSL6_AMYME</name>
<dbReference type="AlphaFoldDB" id="A0A076MSL6"/>
<dbReference type="eggNOG" id="COG1309">
    <property type="taxonomic scope" value="Bacteria"/>
</dbReference>
<dbReference type="OrthoDB" id="3173376at2"/>
<dbReference type="HOGENOM" id="CLU_069356_40_0_11"/>